<reference evidence="1" key="1">
    <citation type="submission" date="2018-06" db="EMBL/GenBank/DDBJ databases">
        <authorList>
            <person name="Zhirakovskaya E."/>
        </authorList>
    </citation>
    <scope>NUCLEOTIDE SEQUENCE</scope>
</reference>
<name>A0A3B1AD74_9ZZZZ</name>
<sequence length="130" mass="14810">DKDSFIEEIILASTQPLPWDNEDLNTSQYAEEIKDMALGTWVEFTDVETETHSRGKLAWKCDFTGEYTFVDRKYKVVADLSNRKLIEEFESGRASFVDDVPLFDRALDSVIGGIKRALNNKDSAEDPVLQ</sequence>
<dbReference type="InterPro" id="IPR012434">
    <property type="entry name" value="DUF1631"/>
</dbReference>
<organism evidence="1">
    <name type="scientific">hydrothermal vent metagenome</name>
    <dbReference type="NCBI Taxonomy" id="652676"/>
    <lineage>
        <taxon>unclassified sequences</taxon>
        <taxon>metagenomes</taxon>
        <taxon>ecological metagenomes</taxon>
    </lineage>
</organism>
<dbReference type="Pfam" id="PF07793">
    <property type="entry name" value="DUF1631"/>
    <property type="match status" value="1"/>
</dbReference>
<evidence type="ECO:0000313" key="1">
    <source>
        <dbReference type="EMBL" id="VAW99580.1"/>
    </source>
</evidence>
<proteinExistence type="predicted"/>
<dbReference type="AlphaFoldDB" id="A0A3B1AD74"/>
<accession>A0A3B1AD74</accession>
<gene>
    <name evidence="1" type="ORF">MNBD_GAMMA19-1823</name>
</gene>
<dbReference type="EMBL" id="UOFV01000182">
    <property type="protein sequence ID" value="VAW99580.1"/>
    <property type="molecule type" value="Genomic_DNA"/>
</dbReference>
<protein>
    <submittedName>
        <fullName evidence="1">Uncharacterized protein</fullName>
    </submittedName>
</protein>
<feature type="non-terminal residue" evidence="1">
    <location>
        <position position="1"/>
    </location>
</feature>